<dbReference type="OrthoDB" id="315417at2"/>
<evidence type="ECO:0000313" key="3">
    <source>
        <dbReference type="EMBL" id="EWY41259.1"/>
    </source>
</evidence>
<dbReference type="SMART" id="SM00387">
    <property type="entry name" value="HATPase_c"/>
    <property type="match status" value="1"/>
</dbReference>
<dbReference type="RefSeq" id="WP_063833672.1">
    <property type="nucleotide sequence ID" value="NZ_AVFL01000004.1"/>
</dbReference>
<dbReference type="InterPro" id="IPR011495">
    <property type="entry name" value="Sig_transdc_His_kin_sub2_dim/P"/>
</dbReference>
<dbReference type="Pfam" id="PF07568">
    <property type="entry name" value="HisKA_2"/>
    <property type="match status" value="1"/>
</dbReference>
<reference evidence="3 4" key="1">
    <citation type="submission" date="2013-08" db="EMBL/GenBank/DDBJ databases">
        <title>The genome sequence of Skermanella stibiiresistens.</title>
        <authorList>
            <person name="Zhu W."/>
            <person name="Wang G."/>
        </authorList>
    </citation>
    <scope>NUCLEOTIDE SEQUENCE [LARGE SCALE GENOMIC DNA]</scope>
    <source>
        <strain evidence="3 4">SB22</strain>
    </source>
</reference>
<dbReference type="SMART" id="SM00065">
    <property type="entry name" value="GAF"/>
    <property type="match status" value="1"/>
</dbReference>
<dbReference type="PANTHER" id="PTHR43102">
    <property type="entry name" value="SLR1143 PROTEIN"/>
    <property type="match status" value="1"/>
</dbReference>
<evidence type="ECO:0000259" key="2">
    <source>
        <dbReference type="SMART" id="SM00387"/>
    </source>
</evidence>
<dbReference type="AlphaFoldDB" id="W9H5F0"/>
<dbReference type="SUPFAM" id="SSF55781">
    <property type="entry name" value="GAF domain-like"/>
    <property type="match status" value="1"/>
</dbReference>
<evidence type="ECO:0000259" key="1">
    <source>
        <dbReference type="SMART" id="SM00065"/>
    </source>
</evidence>
<dbReference type="InterPro" id="IPR003594">
    <property type="entry name" value="HATPase_dom"/>
</dbReference>
<proteinExistence type="predicted"/>
<dbReference type="PANTHER" id="PTHR43102:SF2">
    <property type="entry name" value="GAF DOMAIN-CONTAINING PROTEIN"/>
    <property type="match status" value="1"/>
</dbReference>
<dbReference type="InterPro" id="IPR036890">
    <property type="entry name" value="HATPase_C_sf"/>
</dbReference>
<feature type="domain" description="GAF" evidence="1">
    <location>
        <begin position="28"/>
        <end position="170"/>
    </location>
</feature>
<dbReference type="PATRIC" id="fig|1385369.3.peg.1379"/>
<dbReference type="InterPro" id="IPR003018">
    <property type="entry name" value="GAF"/>
</dbReference>
<dbReference type="STRING" id="1385369.N825_27205"/>
<dbReference type="Pfam" id="PF02518">
    <property type="entry name" value="HATPase_c"/>
    <property type="match status" value="1"/>
</dbReference>
<sequence>MGSAIPGQQISEIQRLEALRGYGILDTPREEEFDDLTRLAAYVCRAPVALVSFVDANRQWFKSEVGLGASETDLDSSVCQFAIRQPGLFVIPDLRADKRFIDNPLVTGARHMRFYAGAQLKTADGLALGTLCVLDHEPRDLDEEQRAALSTLARQVMALLELRRSIQQKDLMLKEVNHRVKNSLQLVSSLLRLESRQIADPVTRRHFDEACARVATIARVHERLYKTDKVGVVEFGQFLRDLCADLAHSAMIEQGHHIEVQADTHELPTDKVIPLALIINELVTNAVKYAYPAGRRGVIRVGFKTLPDDDGFTASVEDEGVGLPAGLDPTKTESLGMRMVFALLSQVGAELTCDSGKTGTRFLISAVG</sequence>
<keyword evidence="4" id="KW-1185">Reference proteome</keyword>
<evidence type="ECO:0000313" key="4">
    <source>
        <dbReference type="Proteomes" id="UP000019486"/>
    </source>
</evidence>
<protein>
    <submittedName>
        <fullName evidence="3">ATPase</fullName>
    </submittedName>
</protein>
<dbReference type="SUPFAM" id="SSF55874">
    <property type="entry name" value="ATPase domain of HSP90 chaperone/DNA topoisomerase II/histidine kinase"/>
    <property type="match status" value="1"/>
</dbReference>
<comment type="caution">
    <text evidence="3">The sequence shown here is derived from an EMBL/GenBank/DDBJ whole genome shotgun (WGS) entry which is preliminary data.</text>
</comment>
<dbReference type="Proteomes" id="UP000019486">
    <property type="component" value="Unassembled WGS sequence"/>
</dbReference>
<name>W9H5F0_9PROT</name>
<dbReference type="Pfam" id="PF01590">
    <property type="entry name" value="GAF"/>
    <property type="match status" value="1"/>
</dbReference>
<dbReference type="Gene3D" id="3.30.565.10">
    <property type="entry name" value="Histidine kinase-like ATPase, C-terminal domain"/>
    <property type="match status" value="1"/>
</dbReference>
<dbReference type="InterPro" id="IPR029016">
    <property type="entry name" value="GAF-like_dom_sf"/>
</dbReference>
<accession>W9H5F0</accession>
<gene>
    <name evidence="3" type="ORF">N825_27205</name>
</gene>
<dbReference type="EMBL" id="AVFL01000004">
    <property type="protein sequence ID" value="EWY41259.1"/>
    <property type="molecule type" value="Genomic_DNA"/>
</dbReference>
<organism evidence="3 4">
    <name type="scientific">Skermanella stibiiresistens SB22</name>
    <dbReference type="NCBI Taxonomy" id="1385369"/>
    <lineage>
        <taxon>Bacteria</taxon>
        <taxon>Pseudomonadati</taxon>
        <taxon>Pseudomonadota</taxon>
        <taxon>Alphaproteobacteria</taxon>
        <taxon>Rhodospirillales</taxon>
        <taxon>Azospirillaceae</taxon>
        <taxon>Skermanella</taxon>
    </lineage>
</organism>
<dbReference type="Gene3D" id="3.30.450.40">
    <property type="match status" value="1"/>
</dbReference>
<feature type="domain" description="Histidine kinase/HSP90-like ATPase" evidence="2">
    <location>
        <begin position="270"/>
        <end position="368"/>
    </location>
</feature>